<feature type="compositionally biased region" description="Basic and acidic residues" evidence="4">
    <location>
        <begin position="380"/>
        <end position="402"/>
    </location>
</feature>
<keyword evidence="7" id="KW-1185">Reference proteome</keyword>
<keyword evidence="3" id="KW-0175">Coiled coil</keyword>
<feature type="region of interest" description="Disordered" evidence="4">
    <location>
        <begin position="445"/>
        <end position="499"/>
    </location>
</feature>
<evidence type="ECO:0000313" key="6">
    <source>
        <dbReference type="EMBL" id="KAK2624900.1"/>
    </source>
</evidence>
<evidence type="ECO:0000259" key="5">
    <source>
        <dbReference type="Pfam" id="PF07989"/>
    </source>
</evidence>
<feature type="compositionally biased region" description="Polar residues" evidence="4">
    <location>
        <begin position="475"/>
        <end position="488"/>
    </location>
</feature>
<feature type="region of interest" description="Disordered" evidence="4">
    <location>
        <begin position="1"/>
        <end position="111"/>
    </location>
</feature>
<dbReference type="AlphaFoldDB" id="A0AAD9WB36"/>
<dbReference type="Proteomes" id="UP001285354">
    <property type="component" value="Unassembled WGS sequence"/>
</dbReference>
<dbReference type="GO" id="GO:0005737">
    <property type="term" value="C:cytoplasm"/>
    <property type="evidence" value="ECO:0007669"/>
    <property type="project" value="UniProtKB-SubCell"/>
</dbReference>
<feature type="region of interest" description="Disordered" evidence="4">
    <location>
        <begin position="548"/>
        <end position="650"/>
    </location>
</feature>
<feature type="coiled-coil region" evidence="3">
    <location>
        <begin position="139"/>
        <end position="179"/>
    </location>
</feature>
<evidence type="ECO:0000256" key="2">
    <source>
        <dbReference type="ARBA" id="ARBA00022490"/>
    </source>
</evidence>
<evidence type="ECO:0000313" key="7">
    <source>
        <dbReference type="Proteomes" id="UP001285354"/>
    </source>
</evidence>
<feature type="compositionally biased region" description="Low complexity" evidence="4">
    <location>
        <begin position="740"/>
        <end position="754"/>
    </location>
</feature>
<organism evidence="6 7">
    <name type="scientific">Diplocarpon rosae</name>
    <dbReference type="NCBI Taxonomy" id="946125"/>
    <lineage>
        <taxon>Eukaryota</taxon>
        <taxon>Fungi</taxon>
        <taxon>Dikarya</taxon>
        <taxon>Ascomycota</taxon>
        <taxon>Pezizomycotina</taxon>
        <taxon>Leotiomycetes</taxon>
        <taxon>Helotiales</taxon>
        <taxon>Drepanopezizaceae</taxon>
        <taxon>Diplocarpon</taxon>
    </lineage>
</organism>
<feature type="domain" description="Centrosomin N-terminal motif 1" evidence="5">
    <location>
        <begin position="111"/>
        <end position="180"/>
    </location>
</feature>
<comment type="caution">
    <text evidence="6">The sequence shown here is derived from an EMBL/GenBank/DDBJ whole genome shotgun (WGS) entry which is preliminary data.</text>
</comment>
<sequence>MEDGAATRRSRPLPRPDSSASSITRMTPSSSNSSTAHLPQRVQDLSHSARGVSASGSLLQDRLRERKVESARQRGRSVDLAERTVQSSPTKGREERRPSSSGVGPGKGMGVKQMEEAVSTLHKQNFDLKLELYHRRQRQETMEARLEELERTVAQQAELRDLNDQLLAELQKRDQAVEEAVSMICDLEEKIQRLMQDREDVQAFDATYERESGSPPPDFSSSPPQWAREMASRPKKVSRMPSFLSETTEGNEALRSLYLPHNGCSDATLPQLPEEDGTDSPRLSLLSESSFISVYGDKQVLDLTRDDEVPRRHRASLSIEEWVEERPVTVTVTPPRPTPSVRKSQFLSINDVLESPLQRLEKLKHTLDKTERNLQSARDATTRERRTYRNRGPDHASAERRQTLPPTPDTISTNTLRDFRSSNASLHQGHTDDCPGPTRYAFQSTLSIRPRSAGETVTSRRDGHGWDTPQEDTTDAGSIDSTLSTYSAQDPRGPGSVMPDLFTFSGGDWANGYNREPELPAHAHTASRYECLRRSSIAEYPLRSDDTVVHYSRPNDPQPFDDGPSRPIDITNQPEIADRRSSLSAMTKLRRAKQPASPSHQHDQHDQHGQSPSSASKRSRVPNLRMFGRGESSLTKGSWSPGVPKPTAEYHPAANAHANANAVTHPLESSSHEQDERATPPPIRRSRPGLQPRPLSTLEPRRNVTFAGAGVGADGSLGDSHGGQVVRKGSIGMSAEQHGAENGNGHGNADAGASAGTGTGAGTSKRWFGLGVGRNAGLKRSER</sequence>
<protein>
    <recommendedName>
        <fullName evidence="5">Centrosomin N-terminal motif 1 domain-containing protein</fullName>
    </recommendedName>
</protein>
<dbReference type="InterPro" id="IPR012943">
    <property type="entry name" value="Cnn_1N"/>
</dbReference>
<dbReference type="EMBL" id="JAUBYV010000009">
    <property type="protein sequence ID" value="KAK2624900.1"/>
    <property type="molecule type" value="Genomic_DNA"/>
</dbReference>
<feature type="compositionally biased region" description="Polar residues" evidence="4">
    <location>
        <begin position="23"/>
        <end position="37"/>
    </location>
</feature>
<evidence type="ECO:0000256" key="3">
    <source>
        <dbReference type="SAM" id="Coils"/>
    </source>
</evidence>
<accession>A0AAD9WB36</accession>
<proteinExistence type="predicted"/>
<feature type="compositionally biased region" description="Basic and acidic residues" evidence="4">
    <location>
        <begin position="61"/>
        <end position="82"/>
    </location>
</feature>
<feature type="region of interest" description="Disordered" evidence="4">
    <location>
        <begin position="664"/>
        <end position="769"/>
    </location>
</feature>
<evidence type="ECO:0000256" key="4">
    <source>
        <dbReference type="SAM" id="MobiDB-lite"/>
    </source>
</evidence>
<reference evidence="6" key="1">
    <citation type="submission" date="2023-06" db="EMBL/GenBank/DDBJ databases">
        <title>Draft genome of Marssonina rosae.</title>
        <authorList>
            <person name="Cheng Q."/>
        </authorList>
    </citation>
    <scope>NUCLEOTIDE SEQUENCE</scope>
    <source>
        <strain evidence="6">R4</strain>
    </source>
</reference>
<dbReference type="GO" id="GO:0005815">
    <property type="term" value="C:microtubule organizing center"/>
    <property type="evidence" value="ECO:0007669"/>
    <property type="project" value="InterPro"/>
</dbReference>
<keyword evidence="2" id="KW-0963">Cytoplasm</keyword>
<feature type="region of interest" description="Disordered" evidence="4">
    <location>
        <begin position="207"/>
        <end position="246"/>
    </location>
</feature>
<name>A0AAD9WB36_9HELO</name>
<dbReference type="Pfam" id="PF07989">
    <property type="entry name" value="Cnn_1N"/>
    <property type="match status" value="1"/>
</dbReference>
<gene>
    <name evidence="6" type="ORF">QTJ16_006093</name>
</gene>
<comment type="subcellular location">
    <subcellularLocation>
        <location evidence="1">Cytoplasm</location>
    </subcellularLocation>
</comment>
<feature type="region of interest" description="Disordered" evidence="4">
    <location>
        <begin position="368"/>
        <end position="415"/>
    </location>
</feature>
<evidence type="ECO:0000256" key="1">
    <source>
        <dbReference type="ARBA" id="ARBA00004496"/>
    </source>
</evidence>